<dbReference type="EMBL" id="JASNWA010000010">
    <property type="protein sequence ID" value="KAK3168930.1"/>
    <property type="molecule type" value="Genomic_DNA"/>
</dbReference>
<evidence type="ECO:0000313" key="3">
    <source>
        <dbReference type="Proteomes" id="UP001276659"/>
    </source>
</evidence>
<feature type="region of interest" description="Disordered" evidence="1">
    <location>
        <begin position="27"/>
        <end position="54"/>
    </location>
</feature>
<proteinExistence type="predicted"/>
<keyword evidence="3" id="KW-1185">Reference proteome</keyword>
<evidence type="ECO:0000256" key="1">
    <source>
        <dbReference type="SAM" id="MobiDB-lite"/>
    </source>
</evidence>
<evidence type="ECO:0000313" key="2">
    <source>
        <dbReference type="EMBL" id="KAK3168930.1"/>
    </source>
</evidence>
<reference evidence="2" key="1">
    <citation type="submission" date="2022-11" db="EMBL/GenBank/DDBJ databases">
        <title>Chromosomal genome sequence assembly and mating type (MAT) locus characterization of the leprose asexual lichenized fungus Lepraria neglecta (Nyl.) Erichsen.</title>
        <authorList>
            <person name="Allen J.L."/>
            <person name="Pfeffer B."/>
        </authorList>
    </citation>
    <scope>NUCLEOTIDE SEQUENCE</scope>
    <source>
        <strain evidence="2">Allen 5258</strain>
    </source>
</reference>
<sequence length="97" mass="11038">MPTLLHIPDNTHLESSMASFSEIGIQEAKSDDVKPSENISESLKHPYMTPEDESSGTHHLFSKLWRHVTDDNSLTIYGFRRFETTHSINLRVLGGRD</sequence>
<gene>
    <name evidence="2" type="ORF">OEA41_005378</name>
</gene>
<comment type="caution">
    <text evidence="2">The sequence shown here is derived from an EMBL/GenBank/DDBJ whole genome shotgun (WGS) entry which is preliminary data.</text>
</comment>
<accession>A0AAD9Z0E6</accession>
<protein>
    <submittedName>
        <fullName evidence="2">Uncharacterized protein</fullName>
    </submittedName>
</protein>
<dbReference type="Proteomes" id="UP001276659">
    <property type="component" value="Unassembled WGS sequence"/>
</dbReference>
<organism evidence="2 3">
    <name type="scientific">Lepraria neglecta</name>
    <dbReference type="NCBI Taxonomy" id="209136"/>
    <lineage>
        <taxon>Eukaryota</taxon>
        <taxon>Fungi</taxon>
        <taxon>Dikarya</taxon>
        <taxon>Ascomycota</taxon>
        <taxon>Pezizomycotina</taxon>
        <taxon>Lecanoromycetes</taxon>
        <taxon>OSLEUM clade</taxon>
        <taxon>Lecanoromycetidae</taxon>
        <taxon>Lecanorales</taxon>
        <taxon>Lecanorineae</taxon>
        <taxon>Stereocaulaceae</taxon>
        <taxon>Lepraria</taxon>
    </lineage>
</organism>
<name>A0AAD9Z0E6_9LECA</name>
<dbReference type="AlphaFoldDB" id="A0AAD9Z0E6"/>